<reference evidence="2 3" key="1">
    <citation type="submission" date="2019-02" db="EMBL/GenBank/DDBJ databases">
        <title>Deep-cultivation of Planctomycetes and their phenomic and genomic characterization uncovers novel biology.</title>
        <authorList>
            <person name="Wiegand S."/>
            <person name="Jogler M."/>
            <person name="Boedeker C."/>
            <person name="Pinto D."/>
            <person name="Vollmers J."/>
            <person name="Rivas-Marin E."/>
            <person name="Kohn T."/>
            <person name="Peeters S.H."/>
            <person name="Heuer A."/>
            <person name="Rast P."/>
            <person name="Oberbeckmann S."/>
            <person name="Bunk B."/>
            <person name="Jeske O."/>
            <person name="Meyerdierks A."/>
            <person name="Storesund J.E."/>
            <person name="Kallscheuer N."/>
            <person name="Luecker S."/>
            <person name="Lage O.M."/>
            <person name="Pohl T."/>
            <person name="Merkel B.J."/>
            <person name="Hornburger P."/>
            <person name="Mueller R.-W."/>
            <person name="Bruemmer F."/>
            <person name="Labrenz M."/>
            <person name="Spormann A.M."/>
            <person name="Op den Camp H."/>
            <person name="Overmann J."/>
            <person name="Amann R."/>
            <person name="Jetten M.S.M."/>
            <person name="Mascher T."/>
            <person name="Medema M.H."/>
            <person name="Devos D.P."/>
            <person name="Kaster A.-K."/>
            <person name="Ovreas L."/>
            <person name="Rohde M."/>
            <person name="Galperin M.Y."/>
            <person name="Jogler C."/>
        </authorList>
    </citation>
    <scope>NUCLEOTIDE SEQUENCE [LARGE SCALE GENOMIC DNA]</scope>
    <source>
        <strain evidence="2 3">HG66A1</strain>
    </source>
</reference>
<sequence>MSTETPPVKPSRLRQLSGVVSLGVLFALSYWVMGYIMVSPYNAHDYLLRIVFSALPLGVPVLLYQWVTIRRAEPAVMLWGAYAGVWLLLLLQGQYGSNYVTVLLLLLFVGCSFVVFLVATFLLSADIRDRRFQGTTLLANLVILFASGQVLVEIVFNPIVI</sequence>
<feature type="transmembrane region" description="Helical" evidence="1">
    <location>
        <begin position="76"/>
        <end position="93"/>
    </location>
</feature>
<dbReference type="AlphaFoldDB" id="A0A517PZ05"/>
<keyword evidence="1" id="KW-0472">Membrane</keyword>
<gene>
    <name evidence="2" type="ORF">HG66A1_64540</name>
</gene>
<feature type="transmembrane region" description="Helical" evidence="1">
    <location>
        <begin position="19"/>
        <end position="40"/>
    </location>
</feature>
<dbReference type="EMBL" id="CP036266">
    <property type="protein sequence ID" value="QDT24619.1"/>
    <property type="molecule type" value="Genomic_DNA"/>
</dbReference>
<dbReference type="RefSeq" id="WP_145193450.1">
    <property type="nucleotide sequence ID" value="NZ_CP036266.1"/>
</dbReference>
<organism evidence="2 3">
    <name type="scientific">Gimesia chilikensis</name>
    <dbReference type="NCBI Taxonomy" id="2605989"/>
    <lineage>
        <taxon>Bacteria</taxon>
        <taxon>Pseudomonadati</taxon>
        <taxon>Planctomycetota</taxon>
        <taxon>Planctomycetia</taxon>
        <taxon>Planctomycetales</taxon>
        <taxon>Planctomycetaceae</taxon>
        <taxon>Gimesia</taxon>
    </lineage>
</organism>
<evidence type="ECO:0000256" key="1">
    <source>
        <dbReference type="SAM" id="Phobius"/>
    </source>
</evidence>
<name>A0A517PZ05_9PLAN</name>
<feature type="transmembrane region" description="Helical" evidence="1">
    <location>
        <begin position="137"/>
        <end position="160"/>
    </location>
</feature>
<evidence type="ECO:0000313" key="2">
    <source>
        <dbReference type="EMBL" id="QDT24619.1"/>
    </source>
</evidence>
<proteinExistence type="predicted"/>
<feature type="transmembrane region" description="Helical" evidence="1">
    <location>
        <begin position="99"/>
        <end position="125"/>
    </location>
</feature>
<protein>
    <submittedName>
        <fullName evidence="2">Uncharacterized protein</fullName>
    </submittedName>
</protein>
<dbReference type="OrthoDB" id="9837788at2"/>
<accession>A0A517PZ05</accession>
<keyword evidence="1" id="KW-0812">Transmembrane</keyword>
<keyword evidence="1" id="KW-1133">Transmembrane helix</keyword>
<evidence type="ECO:0000313" key="3">
    <source>
        <dbReference type="Proteomes" id="UP000320421"/>
    </source>
</evidence>
<feature type="transmembrane region" description="Helical" evidence="1">
    <location>
        <begin position="46"/>
        <end position="64"/>
    </location>
</feature>
<keyword evidence="3" id="KW-1185">Reference proteome</keyword>
<dbReference type="Proteomes" id="UP000320421">
    <property type="component" value="Chromosome"/>
</dbReference>